<dbReference type="EMBL" id="VMSJ01000001">
    <property type="protein sequence ID" value="TVT29808.1"/>
    <property type="molecule type" value="Genomic_DNA"/>
</dbReference>
<dbReference type="Gene3D" id="3.10.50.40">
    <property type="match status" value="1"/>
</dbReference>
<dbReference type="Proteomes" id="UP000315103">
    <property type="component" value="Unassembled WGS sequence"/>
</dbReference>
<comment type="caution">
    <text evidence="9">The sequence shown here is derived from an EMBL/GenBank/DDBJ whole genome shotgun (WGS) entry which is preliminary data.</text>
</comment>
<keyword evidence="3" id="KW-0732">Signal</keyword>
<dbReference type="AlphaFoldDB" id="A0A558AZV3"/>
<dbReference type="InterPro" id="IPR027304">
    <property type="entry name" value="Trigger_fact/SurA_dom_sf"/>
</dbReference>
<organism evidence="9 10">
    <name type="scientific">Salinicoccus cyprini</name>
    <dbReference type="NCBI Taxonomy" id="2493691"/>
    <lineage>
        <taxon>Bacteria</taxon>
        <taxon>Bacillati</taxon>
        <taxon>Bacillota</taxon>
        <taxon>Bacilli</taxon>
        <taxon>Bacillales</taxon>
        <taxon>Staphylococcaceae</taxon>
        <taxon>Salinicoccus</taxon>
    </lineage>
</organism>
<dbReference type="RefSeq" id="WP_145287140.1">
    <property type="nucleotide sequence ID" value="NZ_VMSJ01000001.1"/>
</dbReference>
<dbReference type="OrthoDB" id="14196at2"/>
<dbReference type="EC" id="5.2.1.8" evidence="2"/>
<dbReference type="Pfam" id="PF13616">
    <property type="entry name" value="Rotamase_3"/>
    <property type="match status" value="1"/>
</dbReference>
<dbReference type="InterPro" id="IPR000297">
    <property type="entry name" value="PPIase_PpiC"/>
</dbReference>
<dbReference type="PROSITE" id="PS50198">
    <property type="entry name" value="PPIC_PPIASE_2"/>
    <property type="match status" value="1"/>
</dbReference>
<accession>A0A558AZV3</accession>
<evidence type="ECO:0000256" key="4">
    <source>
        <dbReference type="ARBA" id="ARBA00023110"/>
    </source>
</evidence>
<gene>
    <name evidence="9" type="ORF">FO441_05925</name>
</gene>
<protein>
    <recommendedName>
        <fullName evidence="2">peptidylprolyl isomerase</fullName>
        <ecNumber evidence="2">5.2.1.8</ecNumber>
    </recommendedName>
</protein>
<dbReference type="SUPFAM" id="SSF54534">
    <property type="entry name" value="FKBP-like"/>
    <property type="match status" value="1"/>
</dbReference>
<evidence type="ECO:0000256" key="2">
    <source>
        <dbReference type="ARBA" id="ARBA00013194"/>
    </source>
</evidence>
<keyword evidence="10" id="KW-1185">Reference proteome</keyword>
<keyword evidence="5 6" id="KW-0413">Isomerase</keyword>
<evidence type="ECO:0000256" key="5">
    <source>
        <dbReference type="ARBA" id="ARBA00023235"/>
    </source>
</evidence>
<sequence length="377" mass="41761">MKKKLAPIVVGLGLVGLAGCGNDSSSDSAAENETEFGNVLATSDAGDVTTDDILNELGTDNIANRTFQLTLDTILQDKYSDAVDREEIEAQINEEIEAMGGEDQFAAVLQQQQPGMTVETYKEQRINNAYHDAFFAEKFEVTDEEAMESVREASHILIQTSDEEGGLSDAEAKEKAESLLQEIEDGRDFGEVAAEESDDTGSAQNNGELGYVQRGQMVEPFEEALFNLEKGEVSDVVESEFGYHIIKRHQEENIDEELDAIKRQIVSTRIQENQEQVLGFYNDLLEEYNAEFENEEIRTYIEETYLNTDSEASTEEGSTEGSTEEASSEEESTEEASTEEETTEEASAEESTEESTEEETTEEASAEESTEETSSEE</sequence>
<dbReference type="InterPro" id="IPR046357">
    <property type="entry name" value="PPIase_dom_sf"/>
</dbReference>
<keyword evidence="4 6" id="KW-0697">Rotamase</keyword>
<evidence type="ECO:0000313" key="9">
    <source>
        <dbReference type="EMBL" id="TVT29808.1"/>
    </source>
</evidence>
<evidence type="ECO:0000256" key="1">
    <source>
        <dbReference type="ARBA" id="ARBA00000971"/>
    </source>
</evidence>
<feature type="compositionally biased region" description="Acidic residues" evidence="7">
    <location>
        <begin position="312"/>
        <end position="377"/>
    </location>
</feature>
<evidence type="ECO:0000259" key="8">
    <source>
        <dbReference type="PROSITE" id="PS50198"/>
    </source>
</evidence>
<dbReference type="PANTHER" id="PTHR47245:SF1">
    <property type="entry name" value="FOLDASE PROTEIN PRSA"/>
    <property type="match status" value="1"/>
</dbReference>
<reference evidence="9 10" key="1">
    <citation type="submission" date="2019-07" db="EMBL/GenBank/DDBJ databases">
        <title>Salinicoccus cyprini sp. nov., isolated from gastro-intestinal tract of mirror carp, Cyprinus carpio var. specularis, collected from Gobind Sagar Reservoir, Himachal Pradesh, India.</title>
        <authorList>
            <person name="Talwar C."/>
            <person name="Singh A.K."/>
            <person name="Lal R."/>
            <person name="Negi R.K."/>
        </authorList>
    </citation>
    <scope>NUCLEOTIDE SEQUENCE [LARGE SCALE GENOMIC DNA]</scope>
    <source>
        <strain evidence="9 10">CT19</strain>
    </source>
</reference>
<evidence type="ECO:0000256" key="3">
    <source>
        <dbReference type="ARBA" id="ARBA00022729"/>
    </source>
</evidence>
<dbReference type="PROSITE" id="PS51257">
    <property type="entry name" value="PROKAR_LIPOPROTEIN"/>
    <property type="match status" value="1"/>
</dbReference>
<feature type="domain" description="PpiC" evidence="8">
    <location>
        <begin position="148"/>
        <end position="250"/>
    </location>
</feature>
<proteinExistence type="predicted"/>
<dbReference type="InterPro" id="IPR050245">
    <property type="entry name" value="PrsA_foldase"/>
</dbReference>
<dbReference type="PANTHER" id="PTHR47245">
    <property type="entry name" value="PEPTIDYLPROLYL ISOMERASE"/>
    <property type="match status" value="1"/>
</dbReference>
<comment type="catalytic activity">
    <reaction evidence="1">
        <text>[protein]-peptidylproline (omega=180) = [protein]-peptidylproline (omega=0)</text>
        <dbReference type="Rhea" id="RHEA:16237"/>
        <dbReference type="Rhea" id="RHEA-COMP:10747"/>
        <dbReference type="Rhea" id="RHEA-COMP:10748"/>
        <dbReference type="ChEBI" id="CHEBI:83833"/>
        <dbReference type="ChEBI" id="CHEBI:83834"/>
        <dbReference type="EC" id="5.2.1.8"/>
    </reaction>
</comment>
<dbReference type="SUPFAM" id="SSF109998">
    <property type="entry name" value="Triger factor/SurA peptide-binding domain-like"/>
    <property type="match status" value="1"/>
</dbReference>
<feature type="region of interest" description="Disordered" evidence="7">
    <location>
        <begin position="306"/>
        <end position="377"/>
    </location>
</feature>
<evidence type="ECO:0000256" key="7">
    <source>
        <dbReference type="SAM" id="MobiDB-lite"/>
    </source>
</evidence>
<evidence type="ECO:0000256" key="6">
    <source>
        <dbReference type="PROSITE-ProRule" id="PRU00278"/>
    </source>
</evidence>
<evidence type="ECO:0000313" key="10">
    <source>
        <dbReference type="Proteomes" id="UP000315103"/>
    </source>
</evidence>
<dbReference type="GO" id="GO:0003755">
    <property type="term" value="F:peptidyl-prolyl cis-trans isomerase activity"/>
    <property type="evidence" value="ECO:0007669"/>
    <property type="project" value="UniProtKB-KW"/>
</dbReference>
<name>A0A558AZV3_9STAP</name>